<dbReference type="AlphaFoldDB" id="A0AAW1WTC5"/>
<reference evidence="2 3" key="1">
    <citation type="journal article" date="2023" name="G3 (Bethesda)">
        <title>A chromosome-length genome assembly and annotation of blackberry (Rubus argutus, cv. 'Hillquist').</title>
        <authorList>
            <person name="Bruna T."/>
            <person name="Aryal R."/>
            <person name="Dudchenko O."/>
            <person name="Sargent D.J."/>
            <person name="Mead D."/>
            <person name="Buti M."/>
            <person name="Cavallini A."/>
            <person name="Hytonen T."/>
            <person name="Andres J."/>
            <person name="Pham M."/>
            <person name="Weisz D."/>
            <person name="Mascagni F."/>
            <person name="Usai G."/>
            <person name="Natali L."/>
            <person name="Bassil N."/>
            <person name="Fernandez G.E."/>
            <person name="Lomsadze A."/>
            <person name="Armour M."/>
            <person name="Olukolu B."/>
            <person name="Poorten T."/>
            <person name="Britton C."/>
            <person name="Davik J."/>
            <person name="Ashrafi H."/>
            <person name="Aiden E.L."/>
            <person name="Borodovsky M."/>
            <person name="Worthington M."/>
        </authorList>
    </citation>
    <scope>NUCLEOTIDE SEQUENCE [LARGE SCALE GENOMIC DNA]</scope>
    <source>
        <strain evidence="2">PI 553951</strain>
    </source>
</reference>
<evidence type="ECO:0000256" key="1">
    <source>
        <dbReference type="SAM" id="MobiDB-lite"/>
    </source>
</evidence>
<comment type="caution">
    <text evidence="2">The sequence shown here is derived from an EMBL/GenBank/DDBJ whole genome shotgun (WGS) entry which is preliminary data.</text>
</comment>
<organism evidence="2 3">
    <name type="scientific">Rubus argutus</name>
    <name type="common">Southern blackberry</name>
    <dbReference type="NCBI Taxonomy" id="59490"/>
    <lineage>
        <taxon>Eukaryota</taxon>
        <taxon>Viridiplantae</taxon>
        <taxon>Streptophyta</taxon>
        <taxon>Embryophyta</taxon>
        <taxon>Tracheophyta</taxon>
        <taxon>Spermatophyta</taxon>
        <taxon>Magnoliopsida</taxon>
        <taxon>eudicotyledons</taxon>
        <taxon>Gunneridae</taxon>
        <taxon>Pentapetalae</taxon>
        <taxon>rosids</taxon>
        <taxon>fabids</taxon>
        <taxon>Rosales</taxon>
        <taxon>Rosaceae</taxon>
        <taxon>Rosoideae</taxon>
        <taxon>Rosoideae incertae sedis</taxon>
        <taxon>Rubus</taxon>
    </lineage>
</organism>
<keyword evidence="3" id="KW-1185">Reference proteome</keyword>
<evidence type="ECO:0000313" key="2">
    <source>
        <dbReference type="EMBL" id="KAK9928025.1"/>
    </source>
</evidence>
<accession>A0AAW1WTC5</accession>
<dbReference type="EMBL" id="JBEDUW010000005">
    <property type="protein sequence ID" value="KAK9928025.1"/>
    <property type="molecule type" value="Genomic_DNA"/>
</dbReference>
<dbReference type="Proteomes" id="UP001457282">
    <property type="component" value="Unassembled WGS sequence"/>
</dbReference>
<protein>
    <submittedName>
        <fullName evidence="2">Uncharacterized protein</fullName>
    </submittedName>
</protein>
<feature type="compositionally biased region" description="Basic and acidic residues" evidence="1">
    <location>
        <begin position="60"/>
        <end position="70"/>
    </location>
</feature>
<proteinExistence type="predicted"/>
<feature type="region of interest" description="Disordered" evidence="1">
    <location>
        <begin position="51"/>
        <end position="70"/>
    </location>
</feature>
<gene>
    <name evidence="2" type="ORF">M0R45_025182</name>
</gene>
<sequence length="70" mass="7645">MCSLLLHGFRVLSNKVAKAAGEVGQKTKEKVGMVEEEKNRKIEDDYAHVLSESPKASGPSEHEPVKGLIL</sequence>
<name>A0AAW1WTC5_RUBAR</name>
<evidence type="ECO:0000313" key="3">
    <source>
        <dbReference type="Proteomes" id="UP001457282"/>
    </source>
</evidence>